<organism evidence="4 5">
    <name type="scientific">Mycena venus</name>
    <dbReference type="NCBI Taxonomy" id="2733690"/>
    <lineage>
        <taxon>Eukaryota</taxon>
        <taxon>Fungi</taxon>
        <taxon>Dikarya</taxon>
        <taxon>Basidiomycota</taxon>
        <taxon>Agaricomycotina</taxon>
        <taxon>Agaricomycetes</taxon>
        <taxon>Agaricomycetidae</taxon>
        <taxon>Agaricales</taxon>
        <taxon>Marasmiineae</taxon>
        <taxon>Mycenaceae</taxon>
        <taxon>Mycena</taxon>
    </lineage>
</organism>
<evidence type="ECO:0000259" key="2">
    <source>
        <dbReference type="PROSITE" id="PS00497"/>
    </source>
</evidence>
<evidence type="ECO:0000256" key="1">
    <source>
        <dbReference type="ARBA" id="ARBA00009986"/>
    </source>
</evidence>
<dbReference type="Gene3D" id="1.10.1280.10">
    <property type="entry name" value="Di-copper center containing domain from catechol oxidase"/>
    <property type="match status" value="1"/>
</dbReference>
<dbReference type="InterPro" id="IPR008922">
    <property type="entry name" value="Di-copper_centre_dom_sf"/>
</dbReference>
<name>A0A8H6X7R3_9AGAR</name>
<dbReference type="PRINTS" id="PR00092">
    <property type="entry name" value="TYROSINASE"/>
</dbReference>
<evidence type="ECO:0000259" key="3">
    <source>
        <dbReference type="PROSITE" id="PS00498"/>
    </source>
</evidence>
<evidence type="ECO:0000313" key="4">
    <source>
        <dbReference type="EMBL" id="KAF7335646.1"/>
    </source>
</evidence>
<dbReference type="GO" id="GO:0016491">
    <property type="term" value="F:oxidoreductase activity"/>
    <property type="evidence" value="ECO:0007669"/>
    <property type="project" value="InterPro"/>
</dbReference>
<dbReference type="Gene3D" id="3.40.605.10">
    <property type="entry name" value="Aldehyde Dehydrogenase, Chain A, domain 1"/>
    <property type="match status" value="1"/>
</dbReference>
<feature type="domain" description="Tyrosinase copper-binding" evidence="2">
    <location>
        <begin position="88"/>
        <end position="106"/>
    </location>
</feature>
<dbReference type="AlphaFoldDB" id="A0A8H6X7R3"/>
<proteinExistence type="inferred from homology"/>
<dbReference type="PROSITE" id="PS00498">
    <property type="entry name" value="TYROSINASE_2"/>
    <property type="match status" value="1"/>
</dbReference>
<dbReference type="InterPro" id="IPR002227">
    <property type="entry name" value="Tyrosinase_Cu-bd"/>
</dbReference>
<dbReference type="EMBL" id="JACAZI010000024">
    <property type="protein sequence ID" value="KAF7335646.1"/>
    <property type="molecule type" value="Genomic_DNA"/>
</dbReference>
<dbReference type="Pfam" id="PF00171">
    <property type="entry name" value="Aldedh"/>
    <property type="match status" value="1"/>
</dbReference>
<evidence type="ECO:0000313" key="5">
    <source>
        <dbReference type="Proteomes" id="UP000620124"/>
    </source>
</evidence>
<dbReference type="SUPFAM" id="SSF48056">
    <property type="entry name" value="Di-copper centre-containing domain"/>
    <property type="match status" value="1"/>
</dbReference>
<reference evidence="4" key="1">
    <citation type="submission" date="2020-05" db="EMBL/GenBank/DDBJ databases">
        <title>Mycena genomes resolve the evolution of fungal bioluminescence.</title>
        <authorList>
            <person name="Tsai I.J."/>
        </authorList>
    </citation>
    <scope>NUCLEOTIDE SEQUENCE</scope>
    <source>
        <strain evidence="4">CCC161011</strain>
    </source>
</reference>
<dbReference type="InterPro" id="IPR016162">
    <property type="entry name" value="Ald_DH_N"/>
</dbReference>
<gene>
    <name evidence="4" type="ORF">MVEN_02219500</name>
</gene>
<accession>A0A8H6X7R3</accession>
<dbReference type="SUPFAM" id="SSF53720">
    <property type="entry name" value="ALDH-like"/>
    <property type="match status" value="1"/>
</dbReference>
<dbReference type="InterPro" id="IPR016161">
    <property type="entry name" value="Ald_DH/histidinol_DH"/>
</dbReference>
<dbReference type="Pfam" id="PF00264">
    <property type="entry name" value="Tyrosinase"/>
    <property type="match status" value="1"/>
</dbReference>
<comment type="similarity">
    <text evidence="1">Belongs to the aldehyde dehydrogenase family.</text>
</comment>
<keyword evidence="5" id="KW-1185">Reference proteome</keyword>
<sequence length="780" mass="86881">MAPYTITGCKGGIQPRLEIRDLQKNTHEFTLFVLAFNDVKRANYETAAARFVEIAGIHGLPYSQWPGDPDGKSKGNPGQDGQWGGYCHHASVLFPTWHRPYVLALEQTISEAAHEIAGRFALQYPAEAAVWRDAATKLRFPFWDWTLPDTGTQGLPNILKVTNVQITMPEGKIISAPNPIAHYDFQGALPKGFTDVEEKNPLLPNGPAKAFFSKWTRTYRWPDPTPDNPAENYPQIDKILKGEVETPEGRGRYQDLINNVIDMFSFPLESPPDWSPYIWDKFSNTTVQTEGLAPLPSVAGSIEHPHNTVHLLLGGSGDMGDNDYAGFDPIFFLHHCQVDRLLSFWETIYPDYWMGLGYKNKEGQMQSFIEEDGTWSELPNAGINENTILDPFRREVNSYWVAKETRFMSHGAMSVQMVRGEPLRLSLRAKYLAMLQHYFSMDPHLLLSRHVALKPKIFTDDVRSKVPSGYAPVHGFRHFAFRVELLEFAFNSSYYIEFLYQKTEDTTVPVGIVPVLGRGSNTRCAACNTRRARGNKIKGVVTIDTALIVDIVVKEGLNHPDTTHEQVIDALKKNIWASLATPEGRRIASARHSHGHGAAADGRRPLPAEAIPKIVIASANVAEREGEDEGNALSYYDDAQHGEHLTQGWGYHDHGSINCIRYFGGWADKVQGKTIQNNESKLAYTRREPYGVVGQIIPWNFPMLMLSWKVGPALATGNCIVLKPSEMTPLSALKFAELIVEAGFPPGVFNIVNAAPAHTAPLAPMSRSGYSSKAAIGKAY</sequence>
<dbReference type="InterPro" id="IPR015590">
    <property type="entry name" value="Aldehyde_DH_dom"/>
</dbReference>
<dbReference type="OrthoDB" id="6132182at2759"/>
<dbReference type="PANTHER" id="PTHR11699">
    <property type="entry name" value="ALDEHYDE DEHYDROGENASE-RELATED"/>
    <property type="match status" value="1"/>
</dbReference>
<dbReference type="PROSITE" id="PS00497">
    <property type="entry name" value="TYROSINASE_1"/>
    <property type="match status" value="1"/>
</dbReference>
<feature type="domain" description="Tyrosinase copper-binding" evidence="3">
    <location>
        <begin position="328"/>
        <end position="339"/>
    </location>
</feature>
<protein>
    <submittedName>
        <fullName evidence="4">Di-copper centre-containing protein</fullName>
    </submittedName>
</protein>
<dbReference type="Proteomes" id="UP000620124">
    <property type="component" value="Unassembled WGS sequence"/>
</dbReference>
<comment type="caution">
    <text evidence="4">The sequence shown here is derived from an EMBL/GenBank/DDBJ whole genome shotgun (WGS) entry which is preliminary data.</text>
</comment>